<evidence type="ECO:0000259" key="1">
    <source>
        <dbReference type="PROSITE" id="PS51819"/>
    </source>
</evidence>
<evidence type="ECO:0000313" key="2">
    <source>
        <dbReference type="EMBL" id="RNL93008.1"/>
    </source>
</evidence>
<name>A0A3N0EYM5_SINP1</name>
<gene>
    <name evidence="2" type="ORF">ED312_03085</name>
</gene>
<dbReference type="InterPro" id="IPR037523">
    <property type="entry name" value="VOC_core"/>
</dbReference>
<organism evidence="2 3">
    <name type="scientific">Sinomicrobium pectinilyticum</name>
    <dbReference type="NCBI Taxonomy" id="1084421"/>
    <lineage>
        <taxon>Bacteria</taxon>
        <taxon>Pseudomonadati</taxon>
        <taxon>Bacteroidota</taxon>
        <taxon>Flavobacteriia</taxon>
        <taxon>Flavobacteriales</taxon>
        <taxon>Flavobacteriaceae</taxon>
        <taxon>Sinomicrobium</taxon>
    </lineage>
</organism>
<dbReference type="RefSeq" id="WP_123214540.1">
    <property type="nucleotide sequence ID" value="NZ_RJTM01000013.1"/>
</dbReference>
<dbReference type="EMBL" id="RJTM01000013">
    <property type="protein sequence ID" value="RNL93008.1"/>
    <property type="molecule type" value="Genomic_DNA"/>
</dbReference>
<evidence type="ECO:0000313" key="3">
    <source>
        <dbReference type="Proteomes" id="UP000267469"/>
    </source>
</evidence>
<feature type="domain" description="VOC" evidence="1">
    <location>
        <begin position="2"/>
        <end position="117"/>
    </location>
</feature>
<dbReference type="PROSITE" id="PS51819">
    <property type="entry name" value="VOC"/>
    <property type="match status" value="1"/>
</dbReference>
<proteinExistence type="predicted"/>
<protein>
    <submittedName>
        <fullName evidence="2">Glyoxalase</fullName>
    </submittedName>
</protein>
<dbReference type="AlphaFoldDB" id="A0A3N0EYM5"/>
<reference evidence="2 3" key="1">
    <citation type="submission" date="2018-10" db="EMBL/GenBank/DDBJ databases">
        <title>Sinomicrobium pectinilyticum sp. nov., a pectinase-producing bacterium isolated from alkaline and saline soil, and emended description of the genus Sinomicrobium.</title>
        <authorList>
            <person name="Cheng B."/>
            <person name="Li C."/>
            <person name="Lai Q."/>
            <person name="Du M."/>
            <person name="Shao Z."/>
            <person name="Xu P."/>
            <person name="Yang C."/>
        </authorList>
    </citation>
    <scope>NUCLEOTIDE SEQUENCE [LARGE SCALE GENOMIC DNA]</scope>
    <source>
        <strain evidence="2 3">5DNS001</strain>
    </source>
</reference>
<dbReference type="CDD" id="cd06587">
    <property type="entry name" value="VOC"/>
    <property type="match status" value="1"/>
</dbReference>
<dbReference type="Gene3D" id="3.10.180.10">
    <property type="entry name" value="2,3-Dihydroxybiphenyl 1,2-Dioxygenase, domain 1"/>
    <property type="match status" value="1"/>
</dbReference>
<dbReference type="SUPFAM" id="SSF54593">
    <property type="entry name" value="Glyoxalase/Bleomycin resistance protein/Dihydroxybiphenyl dioxygenase"/>
    <property type="match status" value="1"/>
</dbReference>
<dbReference type="InterPro" id="IPR029068">
    <property type="entry name" value="Glyas_Bleomycin-R_OHBP_Dase"/>
</dbReference>
<dbReference type="OrthoDB" id="2703022at2"/>
<dbReference type="Proteomes" id="UP000267469">
    <property type="component" value="Unassembled WGS sequence"/>
</dbReference>
<sequence length="220" mass="25015">MKLKEIHLSADNLEETAGFYADIMGLPVRSDNTSLHIQAGETLLVFNKSEQLNPVYHIAFDIPNNKLEEAHSLMKGKVGILFVSDEDNETIADFSRWNAKSFYFRDNNGNILEYITRYDRKKTSDRDFDGLSVLNISEIGLVTGNVPDLASEITAKYGVETYPKQPPQEHFTVMGDEEGLFILAAADRNWFPTTQKASSFPTRIIFSANRQEHILHREKK</sequence>
<comment type="caution">
    <text evidence="2">The sequence shown here is derived from an EMBL/GenBank/DDBJ whole genome shotgun (WGS) entry which is preliminary data.</text>
</comment>
<keyword evidence="3" id="KW-1185">Reference proteome</keyword>
<accession>A0A3N0EYM5</accession>